<organism evidence="1 2">
    <name type="scientific">Klebsiella aerogenes</name>
    <name type="common">Enterobacter aerogenes</name>
    <dbReference type="NCBI Taxonomy" id="548"/>
    <lineage>
        <taxon>Bacteria</taxon>
        <taxon>Pseudomonadati</taxon>
        <taxon>Pseudomonadota</taxon>
        <taxon>Gammaproteobacteria</taxon>
        <taxon>Enterobacterales</taxon>
        <taxon>Enterobacteriaceae</taxon>
        <taxon>Klebsiella/Raoultella group</taxon>
        <taxon>Klebsiella</taxon>
    </lineage>
</organism>
<protein>
    <submittedName>
        <fullName evidence="1">Uncharacterized protein</fullName>
    </submittedName>
</protein>
<gene>
    <name evidence="1" type="ORF">HV331_26125</name>
</gene>
<name>A0AAP9R1X2_KLEAE</name>
<proteinExistence type="predicted"/>
<dbReference type="RefSeq" id="WP_182015356.1">
    <property type="nucleotide sequence ID" value="NZ_CP055905.1"/>
</dbReference>
<accession>A0AAP9R1X2</accession>
<dbReference type="InterPro" id="IPR036390">
    <property type="entry name" value="WH_DNA-bd_sf"/>
</dbReference>
<keyword evidence="1" id="KW-0614">Plasmid</keyword>
<dbReference type="SUPFAM" id="SSF46785">
    <property type="entry name" value="Winged helix' DNA-binding domain"/>
    <property type="match status" value="1"/>
</dbReference>
<reference evidence="2" key="1">
    <citation type="submission" date="2020-06" db="EMBL/GenBank/DDBJ databases">
        <title>REHAB project genomes.</title>
        <authorList>
            <person name="Shaw L.P."/>
        </authorList>
    </citation>
    <scope>NUCLEOTIDE SEQUENCE [LARGE SCALE GENOMIC DNA]</scope>
    <source>
        <strain evidence="2">RHBSTW-00938</strain>
        <plasmid evidence="2">prhbstw-00938_2</plasmid>
    </source>
</reference>
<sequence>MLLSLFPMMLEEDVYPPEEGGDFRCVAGHVFLPVPGIFFEYMKQTGKEMSEREQIQREFEQLNICKRRNNRRYWFARQLQDEQTKNGFKRKKDTWSKDARFLGWFRRTARICHFRKSRLNRREKRASPGLLAFFRTRVVKLLHPGVFINRQYDHAIQALIFPRSITMSLLMNTAGLSYSH</sequence>
<dbReference type="AlphaFoldDB" id="A0AAP9R1X2"/>
<dbReference type="PROSITE" id="PS00290">
    <property type="entry name" value="IG_MHC"/>
    <property type="match status" value="1"/>
</dbReference>
<evidence type="ECO:0000313" key="1">
    <source>
        <dbReference type="EMBL" id="QMR42972.1"/>
    </source>
</evidence>
<dbReference type="Proteomes" id="UP000514462">
    <property type="component" value="Plasmid pRHBSTW-00938_2"/>
</dbReference>
<evidence type="ECO:0000313" key="2">
    <source>
        <dbReference type="Proteomes" id="UP000514462"/>
    </source>
</evidence>
<dbReference type="EMBL" id="CP055905">
    <property type="protein sequence ID" value="QMR42972.1"/>
    <property type="molecule type" value="Genomic_DNA"/>
</dbReference>
<geneLocation type="plasmid" evidence="2">
    <name>prhbstw-00938_2</name>
</geneLocation>
<dbReference type="InterPro" id="IPR003006">
    <property type="entry name" value="Ig/MHC_CS"/>
</dbReference>